<dbReference type="EC" id="5.6.2.4" evidence="7"/>
<evidence type="ECO:0000256" key="9">
    <source>
        <dbReference type="PROSITE-ProRule" id="PRU00560"/>
    </source>
</evidence>
<feature type="domain" description="UvrD-like helicase C-terminal" evidence="12">
    <location>
        <begin position="382"/>
        <end position="769"/>
    </location>
</feature>
<dbReference type="InterPro" id="IPR027417">
    <property type="entry name" value="P-loop_NTPase"/>
</dbReference>
<comment type="catalytic activity">
    <reaction evidence="8">
        <text>ATP + H2O = ADP + phosphate + H(+)</text>
        <dbReference type="Rhea" id="RHEA:13065"/>
        <dbReference type="ChEBI" id="CHEBI:15377"/>
        <dbReference type="ChEBI" id="CHEBI:15378"/>
        <dbReference type="ChEBI" id="CHEBI:30616"/>
        <dbReference type="ChEBI" id="CHEBI:43474"/>
        <dbReference type="ChEBI" id="CHEBI:456216"/>
        <dbReference type="EC" id="5.6.2.4"/>
    </reaction>
</comment>
<dbReference type="InterPro" id="IPR014016">
    <property type="entry name" value="UvrD-like_ATP-bd"/>
</dbReference>
<dbReference type="SUPFAM" id="SSF52540">
    <property type="entry name" value="P-loop containing nucleoside triphosphate hydrolases"/>
    <property type="match status" value="1"/>
</dbReference>
<evidence type="ECO:0000256" key="10">
    <source>
        <dbReference type="SAM" id="MobiDB-lite"/>
    </source>
</evidence>
<keyword evidence="2 9" id="KW-0378">Hydrolase</keyword>
<dbReference type="Gene3D" id="1.10.486.10">
    <property type="entry name" value="PCRA, domain 4"/>
    <property type="match status" value="1"/>
</dbReference>
<dbReference type="PANTHER" id="PTHR11070:SF2">
    <property type="entry name" value="ATP-DEPENDENT DNA HELICASE SRS2"/>
    <property type="match status" value="1"/>
</dbReference>
<dbReference type="GO" id="GO:0003677">
    <property type="term" value="F:DNA binding"/>
    <property type="evidence" value="ECO:0007669"/>
    <property type="project" value="InterPro"/>
</dbReference>
<sequence length="936" mass="100888">MLERVRFALQQGVPAKQLLVLTFSRRAQSEFAARLQQRVPGADEATVATFHAWAWQLVRRHWREAGYARQPAVAANEDQLLSVMRDCLTWDGLEALRGDMAGWLWLPPTAPWAEVAAAAAERHTGLHARCLAEAVSAFNLDPAGGGPTLTADTAAALTWEQLPPRLQLLLICELHDALAAHFRQRQRGGSSSCCEGITAADLLAGAAKQAPAFLHWLECQKRQGRAVDEQAYLAVCAAAHAANEQGQRGGGRGRGSGDAERQKRLVRVGLAFQEAMRQHSLVALADLPLLARQLLAAGGGAAAWARQRWSVVLVDEFQDTGRVLLDLLALLMGDRRGVTAVGDDDQSIYSFLGTEPRIFQEFRDRFAPCTTHCLQLNFRSTPPICALGSSLLRGNRRAAEKSMQPARHSSRASAGSDNDSGFAPVTVQQHGSPEAEAAALAAEVQRLWREEGVPYSSVAVLFRCLRLQGRSPHAPLMAVLRKRGIPFTIANHDRLGDDPAVAALCAYLALAADPGCDPAFEAVLALPHHGLGAEVRGTVAQQRHAARLAGRRAPSLLLCAESVCSQAAEKAAESDSSDGQEQFGPTQLSQQLAQLSQLNKEDQAELRRLVALVRRMRDAVGREPLPQAVLHVLQESGLIEWLRQLQLLEGDGAAAAAAQRREGRIAAEQLPPNLRAVLHKARQVLQEWQQAQQQQQTQQQQQQPGLEWPVVLIPCANEGHLPLSWRPPLVLLADWQAGRVGESEMAETRRAHFEEERRLFHVAATRARDRLLISYVQPTAAAAGPADGAFASFQAAAAASQPGSELGLSQDAPRCSSVLAATVRRLLREQPGVVRLEGQLPESASPDQYGEHLTLEEEERSQQQQSQGASAASCTGHALVAGGNARLASQSLSIAERVRQQLAAKAGRKAVPGKAVGAKPAAGGRKRAAVQMEGGG</sequence>
<dbReference type="Gene3D" id="3.40.50.300">
    <property type="entry name" value="P-loop containing nucleotide triphosphate hydrolases"/>
    <property type="match status" value="3"/>
</dbReference>
<keyword evidence="1 9" id="KW-0547">Nucleotide-binding</keyword>
<dbReference type="Gene3D" id="3.30.160.800">
    <property type="match status" value="1"/>
</dbReference>
<evidence type="ECO:0000259" key="12">
    <source>
        <dbReference type="PROSITE" id="PS51217"/>
    </source>
</evidence>
<feature type="region of interest" description="Disordered" evidence="10">
    <location>
        <begin position="398"/>
        <end position="428"/>
    </location>
</feature>
<evidence type="ECO:0000256" key="1">
    <source>
        <dbReference type="ARBA" id="ARBA00022741"/>
    </source>
</evidence>
<dbReference type="Pfam" id="PF00580">
    <property type="entry name" value="UvrD-helicase"/>
    <property type="match status" value="1"/>
</dbReference>
<dbReference type="EMBL" id="LHPG02000005">
    <property type="protein sequence ID" value="PRW58291.1"/>
    <property type="molecule type" value="Genomic_DNA"/>
</dbReference>
<dbReference type="InterPro" id="IPR000212">
    <property type="entry name" value="DNA_helicase_UvrD/REP"/>
</dbReference>
<protein>
    <recommendedName>
        <fullName evidence="7">DNA 3'-5' helicase</fullName>
        <ecNumber evidence="7">5.6.2.4</ecNumber>
    </recommendedName>
</protein>
<dbReference type="GO" id="GO:0043138">
    <property type="term" value="F:3'-5' DNA helicase activity"/>
    <property type="evidence" value="ECO:0007669"/>
    <property type="project" value="UniProtKB-EC"/>
</dbReference>
<evidence type="ECO:0000313" key="13">
    <source>
        <dbReference type="EMBL" id="PRW58291.1"/>
    </source>
</evidence>
<evidence type="ECO:0000256" key="6">
    <source>
        <dbReference type="ARBA" id="ARBA00034617"/>
    </source>
</evidence>
<accession>A0A2P6TW52</accession>
<dbReference type="STRING" id="3076.A0A2P6TW52"/>
<dbReference type="GO" id="GO:0000725">
    <property type="term" value="P:recombinational repair"/>
    <property type="evidence" value="ECO:0007669"/>
    <property type="project" value="TreeGrafter"/>
</dbReference>
<feature type="region of interest" description="Disordered" evidence="10">
    <location>
        <begin position="904"/>
        <end position="936"/>
    </location>
</feature>
<dbReference type="GO" id="GO:0005634">
    <property type="term" value="C:nucleus"/>
    <property type="evidence" value="ECO:0007669"/>
    <property type="project" value="TreeGrafter"/>
</dbReference>
<evidence type="ECO:0000256" key="5">
    <source>
        <dbReference type="ARBA" id="ARBA00023235"/>
    </source>
</evidence>
<dbReference type="GO" id="GO:0005524">
    <property type="term" value="F:ATP binding"/>
    <property type="evidence" value="ECO:0007669"/>
    <property type="project" value="UniProtKB-UniRule"/>
</dbReference>
<keyword evidence="3 9" id="KW-0347">Helicase</keyword>
<keyword evidence="14" id="KW-1185">Reference proteome</keyword>
<feature type="compositionally biased region" description="Low complexity" evidence="10">
    <location>
        <begin position="904"/>
        <end position="923"/>
    </location>
</feature>
<evidence type="ECO:0000256" key="8">
    <source>
        <dbReference type="ARBA" id="ARBA00048988"/>
    </source>
</evidence>
<keyword evidence="5" id="KW-0413">Isomerase</keyword>
<evidence type="ECO:0000256" key="3">
    <source>
        <dbReference type="ARBA" id="ARBA00022806"/>
    </source>
</evidence>
<dbReference type="PROSITE" id="PS51198">
    <property type="entry name" value="UVRD_HELICASE_ATP_BIND"/>
    <property type="match status" value="1"/>
</dbReference>
<evidence type="ECO:0000259" key="11">
    <source>
        <dbReference type="PROSITE" id="PS51198"/>
    </source>
</evidence>
<dbReference type="PANTHER" id="PTHR11070">
    <property type="entry name" value="UVRD / RECB / PCRA DNA HELICASE FAMILY MEMBER"/>
    <property type="match status" value="1"/>
</dbReference>
<comment type="caution">
    <text evidence="9">Lacks conserved residue(s) required for the propagation of feature annotation.</text>
</comment>
<feature type="domain" description="UvrD-like helicase ATP-binding" evidence="11">
    <location>
        <begin position="1"/>
        <end position="381"/>
    </location>
</feature>
<comment type="catalytic activity">
    <reaction evidence="6">
        <text>Couples ATP hydrolysis with the unwinding of duplex DNA by translocating in the 3'-5' direction.</text>
        <dbReference type="EC" id="5.6.2.4"/>
    </reaction>
</comment>
<reference evidence="13 14" key="1">
    <citation type="journal article" date="2018" name="Plant J.">
        <title>Genome sequences of Chlorella sorokiniana UTEX 1602 and Micractinium conductrix SAG 241.80: implications to maltose excretion by a green alga.</title>
        <authorList>
            <person name="Arriola M.B."/>
            <person name="Velmurugan N."/>
            <person name="Zhang Y."/>
            <person name="Plunkett M.H."/>
            <person name="Hondzo H."/>
            <person name="Barney B.M."/>
        </authorList>
    </citation>
    <scope>NUCLEOTIDE SEQUENCE [LARGE SCALE GENOMIC DNA]</scope>
    <source>
        <strain evidence="14">UTEX 1602</strain>
    </source>
</reference>
<comment type="caution">
    <text evidence="13">The sequence shown here is derived from an EMBL/GenBank/DDBJ whole genome shotgun (WGS) entry which is preliminary data.</text>
</comment>
<evidence type="ECO:0000256" key="4">
    <source>
        <dbReference type="ARBA" id="ARBA00022840"/>
    </source>
</evidence>
<dbReference type="Pfam" id="PF13361">
    <property type="entry name" value="UvrD_C"/>
    <property type="match status" value="2"/>
</dbReference>
<dbReference type="Proteomes" id="UP000239899">
    <property type="component" value="Unassembled WGS sequence"/>
</dbReference>
<organism evidence="13 14">
    <name type="scientific">Chlorella sorokiniana</name>
    <name type="common">Freshwater green alga</name>
    <dbReference type="NCBI Taxonomy" id="3076"/>
    <lineage>
        <taxon>Eukaryota</taxon>
        <taxon>Viridiplantae</taxon>
        <taxon>Chlorophyta</taxon>
        <taxon>core chlorophytes</taxon>
        <taxon>Trebouxiophyceae</taxon>
        <taxon>Chlorellales</taxon>
        <taxon>Chlorellaceae</taxon>
        <taxon>Chlorella clade</taxon>
        <taxon>Chlorella</taxon>
    </lineage>
</organism>
<proteinExistence type="predicted"/>
<dbReference type="GO" id="GO:0016787">
    <property type="term" value="F:hydrolase activity"/>
    <property type="evidence" value="ECO:0007669"/>
    <property type="project" value="UniProtKB-UniRule"/>
</dbReference>
<dbReference type="PROSITE" id="PS51217">
    <property type="entry name" value="UVRD_HELICASE_CTER"/>
    <property type="match status" value="1"/>
</dbReference>
<dbReference type="InterPro" id="IPR014017">
    <property type="entry name" value="DNA_helicase_UvrD-like_C"/>
</dbReference>
<name>A0A2P6TW52_CHLSO</name>
<keyword evidence="4 9" id="KW-0067">ATP-binding</keyword>
<evidence type="ECO:0000256" key="2">
    <source>
        <dbReference type="ARBA" id="ARBA00022801"/>
    </source>
</evidence>
<gene>
    <name evidence="13" type="ORF">C2E21_3075</name>
</gene>
<evidence type="ECO:0000313" key="14">
    <source>
        <dbReference type="Proteomes" id="UP000239899"/>
    </source>
</evidence>
<dbReference type="AlphaFoldDB" id="A0A2P6TW52"/>
<evidence type="ECO:0000256" key="7">
    <source>
        <dbReference type="ARBA" id="ARBA00034808"/>
    </source>
</evidence>
<dbReference type="OrthoDB" id="1470711at2759"/>